<keyword evidence="3" id="KW-1185">Reference proteome</keyword>
<dbReference type="EMBL" id="MSFO01000001">
    <property type="protein sequence ID" value="PLB55696.1"/>
    <property type="molecule type" value="Genomic_DNA"/>
</dbReference>
<dbReference type="RefSeq" id="XP_024710998.1">
    <property type="nucleotide sequence ID" value="XM_024854376.1"/>
</dbReference>
<protein>
    <submittedName>
        <fullName evidence="2">Uncharacterized protein</fullName>
    </submittedName>
</protein>
<sequence length="104" mass="10532">MAKRSGQLGTDAGWGEAGDGTWAHLGAAISCDSRDYWFREELDPWSVSGSRDGPTLSGGSAFPEGSGALSGPTASIAMSPLVTSRLDGSPVLAAIPPITGTARP</sequence>
<evidence type="ECO:0000313" key="2">
    <source>
        <dbReference type="EMBL" id="PLB55696.1"/>
    </source>
</evidence>
<comment type="caution">
    <text evidence="2">The sequence shown here is derived from an EMBL/GenBank/DDBJ whole genome shotgun (WGS) entry which is preliminary data.</text>
</comment>
<dbReference type="AlphaFoldDB" id="A0A2I2GS44"/>
<evidence type="ECO:0000256" key="1">
    <source>
        <dbReference type="SAM" id="MobiDB-lite"/>
    </source>
</evidence>
<name>A0A2I2GS44_9EURO</name>
<accession>A0A2I2GS44</accession>
<evidence type="ECO:0000313" key="3">
    <source>
        <dbReference type="Proteomes" id="UP000234275"/>
    </source>
</evidence>
<dbReference type="GeneID" id="36562082"/>
<feature type="region of interest" description="Disordered" evidence="1">
    <location>
        <begin position="47"/>
        <end position="67"/>
    </location>
</feature>
<proteinExistence type="predicted"/>
<gene>
    <name evidence="2" type="ORF">P170DRAFT_506242</name>
</gene>
<dbReference type="PROSITE" id="PS51257">
    <property type="entry name" value="PROKAR_LIPOPROTEIN"/>
    <property type="match status" value="1"/>
</dbReference>
<dbReference type="VEuPathDB" id="FungiDB:P170DRAFT_506242"/>
<dbReference type="Proteomes" id="UP000234275">
    <property type="component" value="Unassembled WGS sequence"/>
</dbReference>
<organism evidence="2 3">
    <name type="scientific">Aspergillus steynii IBT 23096</name>
    <dbReference type="NCBI Taxonomy" id="1392250"/>
    <lineage>
        <taxon>Eukaryota</taxon>
        <taxon>Fungi</taxon>
        <taxon>Dikarya</taxon>
        <taxon>Ascomycota</taxon>
        <taxon>Pezizomycotina</taxon>
        <taxon>Eurotiomycetes</taxon>
        <taxon>Eurotiomycetidae</taxon>
        <taxon>Eurotiales</taxon>
        <taxon>Aspergillaceae</taxon>
        <taxon>Aspergillus</taxon>
        <taxon>Aspergillus subgen. Circumdati</taxon>
    </lineage>
</organism>
<reference evidence="2 3" key="1">
    <citation type="submission" date="2016-12" db="EMBL/GenBank/DDBJ databases">
        <title>The genomes of Aspergillus section Nigri reveals drivers in fungal speciation.</title>
        <authorList>
            <consortium name="DOE Joint Genome Institute"/>
            <person name="Vesth T.C."/>
            <person name="Nybo J."/>
            <person name="Theobald S."/>
            <person name="Brandl J."/>
            <person name="Frisvad J.C."/>
            <person name="Nielsen K.F."/>
            <person name="Lyhne E.K."/>
            <person name="Kogle M.E."/>
            <person name="Kuo A."/>
            <person name="Riley R."/>
            <person name="Clum A."/>
            <person name="Nolan M."/>
            <person name="Lipzen A."/>
            <person name="Salamov A."/>
            <person name="Henrissat B."/>
            <person name="Wiebenga A."/>
            <person name="De Vries R.P."/>
            <person name="Grigoriev I.V."/>
            <person name="Mortensen U.H."/>
            <person name="Andersen M.R."/>
            <person name="Baker S.E."/>
        </authorList>
    </citation>
    <scope>NUCLEOTIDE SEQUENCE [LARGE SCALE GENOMIC DNA]</scope>
    <source>
        <strain evidence="2 3">IBT 23096</strain>
    </source>
</reference>